<reference evidence="2 3" key="1">
    <citation type="submission" date="2020-04" db="EMBL/GenBank/DDBJ databases">
        <title>Molecular characterization of pseudomonads from Agaricus bisporus reveal novel blotch 2 pathogens in Western Europe.</title>
        <authorList>
            <person name="Taparia T."/>
            <person name="Krijger M."/>
            <person name="Haynes E."/>
            <person name="Elpinstone J.G."/>
            <person name="Noble R."/>
            <person name="Van Der Wolf J."/>
        </authorList>
    </citation>
    <scope>NUCLEOTIDE SEQUENCE [LARGE SCALE GENOMIC DNA]</scope>
    <source>
        <strain evidence="2 3">F1001</strain>
    </source>
</reference>
<dbReference type="RefSeq" id="WP_177145154.1">
    <property type="nucleotide sequence ID" value="NZ_JACAPU010000030.1"/>
</dbReference>
<comment type="caution">
    <text evidence="2">The sequence shown here is derived from an EMBL/GenBank/DDBJ whole genome shotgun (WGS) entry which is preliminary data.</text>
</comment>
<proteinExistence type="predicted"/>
<feature type="compositionally biased region" description="Basic and acidic residues" evidence="1">
    <location>
        <begin position="1"/>
        <end position="11"/>
    </location>
</feature>
<feature type="region of interest" description="Disordered" evidence="1">
    <location>
        <begin position="1407"/>
        <end position="1431"/>
    </location>
</feature>
<dbReference type="Proteomes" id="UP000582981">
    <property type="component" value="Unassembled WGS sequence"/>
</dbReference>
<evidence type="ECO:0000313" key="3">
    <source>
        <dbReference type="Proteomes" id="UP000582981"/>
    </source>
</evidence>
<accession>A0A7Y7WIN9</accession>
<gene>
    <name evidence="2" type="ORF">HX829_23700</name>
</gene>
<evidence type="ECO:0000313" key="2">
    <source>
        <dbReference type="EMBL" id="NWB49493.1"/>
    </source>
</evidence>
<sequence>MNTTSAKHEPALPETDQAQTTSSPPLEAETSAVEYTSESTLSLVETSFLSIVDQTDVIGGLSAPVIDVVNSPWLTAKDEYRHPSTTLRTLLSKADAGLTYSFGLFKTENNLPDNFLSDDHYDGAKSYWSDISQPLINIANQVRTLLADASDNSSRPLPDGRLYTANNVEVPWYSSARNHLLHSSPAVFKKAVDAATEHEGYREPYLPFSDWINENLGSIDKSAFKDEKDLLQRCLSFLERADVQIFSARLLKEMLPEYSQHIGSRTNLRLTAYAMARWSYEDTLAPFDSETAHWSADPENSEDAENKQSEEVMTLPIPAGSKAVDIHFARGLQRIALDAYCGGLRQVERTLKAFSDSDSESVFSILPQDPCASVLTEEQLHAKATERWGQIKSITEALYPHAFYPYFTMSDDITEIALAELRTLSSIDDATRAVSYICRRPDLHRRLSDFTGVSVQSGEGAWDVLRRLVRSLVAPAGSITDNGFSSIPAFIAPLVSANPDTALLELIFRGTLVTRQYIPASAWRPGIEPPKQAEIPIPETLLFLEDPDATFAANRQLLQNTLGETASTPALASRLLDKMGLSATFIQALPTWATLEHYQLLQGLPVFSEWAAKMTQSPTPASSSPLTPGEQSYLLVETLLSIAWPAVKDMWQLEPDLIGTITGPADETWSLLKERLIQAVHQRLMDENVTDKAGHATFLAGLLLQRARPELFLRDTDSLTRNYQSDIAAITLRWAARLLNEITPRASLAHSIADVVTMAWDLATQNGIDIGSQPMNDAPVASSAEGSTENPFSELVGLILGDQITATARAWGYEDAMEWVNLTKALEERNQALLLSVEHERAPDLRAMASVQLWALGIDPDAPFGDQDVNMLDAFLCNMNMTPRDLHIAQRTALLKKFMDDSTLYKEKYKPIVKSQLELIFQNLPLQRLQILNTGRWRLLTPSSRHSLFYKSGTLAIVEFEPVEGNQTQFLNILKSDDGLGTSWIDIWSRSAMLLPKPASVGGRLRRSGIPAGVGLEAGEWHAGLNAGKLYPSDPDSTAHQIINDLVMSVWDTPMTWELNYSMEQETLLPAQRGERFNLLSLIPFYDYFSKPAAERNNEEHLTLALEVLLTALPAAKGVGSAFKTLGKATRAGLQTSLGQGLKSQVFSIGQHGLTTSAGETVRRTAIGGLWQTLNHVGSGASASLANQALRKGLRKSGLQLTYAAGESLYVALPWVDSPRLFVRATNKLWQHLHKAKDQAVEVLNYARQLFRRQLYWAVSYLTRMFSTQALGSVSLEETLPVRHSPRLDFFLDPDTRQFLVKRIPEANSAEVHAVYKKTANNRSDVVFTHKFLVKNPDESWNIAVRDRNNTWATFTPKQLFIYHEQIENMLPSPARRSQFYVQMQGDALQSQAWKKLHETTLDEARTLSISRHKRSAPESTPSPAITPPHR</sequence>
<organism evidence="2 3">
    <name type="scientific">Pseudomonas gingeri</name>
    <dbReference type="NCBI Taxonomy" id="117681"/>
    <lineage>
        <taxon>Bacteria</taxon>
        <taxon>Pseudomonadati</taxon>
        <taxon>Pseudomonadota</taxon>
        <taxon>Gammaproteobacteria</taxon>
        <taxon>Pseudomonadales</taxon>
        <taxon>Pseudomonadaceae</taxon>
        <taxon>Pseudomonas</taxon>
    </lineage>
</organism>
<feature type="region of interest" description="Disordered" evidence="1">
    <location>
        <begin position="1"/>
        <end position="31"/>
    </location>
</feature>
<evidence type="ECO:0000256" key="1">
    <source>
        <dbReference type="SAM" id="MobiDB-lite"/>
    </source>
</evidence>
<dbReference type="EMBL" id="JACAPU010000030">
    <property type="protein sequence ID" value="NWB49493.1"/>
    <property type="molecule type" value="Genomic_DNA"/>
</dbReference>
<protein>
    <submittedName>
        <fullName evidence="2">Uncharacterized protein</fullName>
    </submittedName>
</protein>
<name>A0A7Y7WIN9_9PSED</name>